<dbReference type="Gene3D" id="3.30.710.10">
    <property type="entry name" value="Potassium Channel Kv1.1, Chain A"/>
    <property type="match status" value="1"/>
</dbReference>
<dbReference type="Pfam" id="PF00651">
    <property type="entry name" value="BTB"/>
    <property type="match status" value="1"/>
</dbReference>
<dbReference type="InterPro" id="IPR000210">
    <property type="entry name" value="BTB/POZ_dom"/>
</dbReference>
<sequence length="131" mass="14442">SETNVVDLQCEGDDVGVDFLTMLTSGEGSGVVLNVGGEKFHAHKVILSACSSVFESMFASHLTISDQHAIVISDVEPQMFKRLSLAGKYNASELKHLCFEYAFENYAVLVELDSFRYLEKNCPLVLDEMNG</sequence>
<dbReference type="EMBL" id="KI630555">
    <property type="protein sequence ID" value="EYU37258.1"/>
    <property type="molecule type" value="Genomic_DNA"/>
</dbReference>
<evidence type="ECO:0000313" key="4">
    <source>
        <dbReference type="Proteomes" id="UP000030748"/>
    </source>
</evidence>
<dbReference type="PANTHER" id="PTHR24410:SF23">
    <property type="entry name" value="BTB DOMAIN-CONTAINING PROTEIN-RELATED"/>
    <property type="match status" value="1"/>
</dbReference>
<evidence type="ECO:0000259" key="2">
    <source>
        <dbReference type="PROSITE" id="PS50097"/>
    </source>
</evidence>
<dbReference type="Gene3D" id="1.25.40.420">
    <property type="match status" value="1"/>
</dbReference>
<dbReference type="SUPFAM" id="SSF54695">
    <property type="entry name" value="POZ domain"/>
    <property type="match status" value="1"/>
</dbReference>
<gene>
    <name evidence="3" type="ORF">MIMGU_mgv1a021528mg</name>
</gene>
<name>A0A022RC02_ERYGU</name>
<dbReference type="PANTHER" id="PTHR24410">
    <property type="entry name" value="HL07962P-RELATED"/>
    <property type="match status" value="1"/>
</dbReference>
<dbReference type="AlphaFoldDB" id="A0A022RC02"/>
<protein>
    <recommendedName>
        <fullName evidence="2">BTB domain-containing protein</fullName>
    </recommendedName>
</protein>
<proteinExistence type="predicted"/>
<dbReference type="InterPro" id="IPR051481">
    <property type="entry name" value="BTB-POZ/Galectin-3-binding"/>
</dbReference>
<keyword evidence="4" id="KW-1185">Reference proteome</keyword>
<dbReference type="PROSITE" id="PS50097">
    <property type="entry name" value="BTB"/>
    <property type="match status" value="1"/>
</dbReference>
<reference evidence="3 4" key="1">
    <citation type="journal article" date="2013" name="Proc. Natl. Acad. Sci. U.S.A.">
        <title>Fine-scale variation in meiotic recombination in Mimulus inferred from population shotgun sequencing.</title>
        <authorList>
            <person name="Hellsten U."/>
            <person name="Wright K.M."/>
            <person name="Jenkins J."/>
            <person name="Shu S."/>
            <person name="Yuan Y."/>
            <person name="Wessler S.R."/>
            <person name="Schmutz J."/>
            <person name="Willis J.H."/>
            <person name="Rokhsar D.S."/>
        </authorList>
    </citation>
    <scope>NUCLEOTIDE SEQUENCE [LARGE SCALE GENOMIC DNA]</scope>
    <source>
        <strain evidence="4">cv. DUN x IM62</strain>
    </source>
</reference>
<accession>A0A022RC02</accession>
<organism evidence="3 4">
    <name type="scientific">Erythranthe guttata</name>
    <name type="common">Yellow monkey flower</name>
    <name type="synonym">Mimulus guttatus</name>
    <dbReference type="NCBI Taxonomy" id="4155"/>
    <lineage>
        <taxon>Eukaryota</taxon>
        <taxon>Viridiplantae</taxon>
        <taxon>Streptophyta</taxon>
        <taxon>Embryophyta</taxon>
        <taxon>Tracheophyta</taxon>
        <taxon>Spermatophyta</taxon>
        <taxon>Magnoliopsida</taxon>
        <taxon>eudicotyledons</taxon>
        <taxon>Gunneridae</taxon>
        <taxon>Pentapetalae</taxon>
        <taxon>asterids</taxon>
        <taxon>lamiids</taxon>
        <taxon>Lamiales</taxon>
        <taxon>Phrymaceae</taxon>
        <taxon>Erythranthe</taxon>
    </lineage>
</organism>
<dbReference type="InterPro" id="IPR011333">
    <property type="entry name" value="SKP1/BTB/POZ_sf"/>
</dbReference>
<evidence type="ECO:0000256" key="1">
    <source>
        <dbReference type="ARBA" id="ARBA00004906"/>
    </source>
</evidence>
<feature type="domain" description="BTB" evidence="2">
    <location>
        <begin position="29"/>
        <end position="83"/>
    </location>
</feature>
<comment type="pathway">
    <text evidence="1">Protein modification; protein ubiquitination.</text>
</comment>
<dbReference type="SMART" id="SM00225">
    <property type="entry name" value="BTB"/>
    <property type="match status" value="1"/>
</dbReference>
<feature type="non-terminal residue" evidence="3">
    <location>
        <position position="1"/>
    </location>
</feature>
<dbReference type="Proteomes" id="UP000030748">
    <property type="component" value="Unassembled WGS sequence"/>
</dbReference>
<evidence type="ECO:0000313" key="3">
    <source>
        <dbReference type="EMBL" id="EYU37258.1"/>
    </source>
</evidence>